<dbReference type="CDD" id="cd02022">
    <property type="entry name" value="DPCK"/>
    <property type="match status" value="1"/>
</dbReference>
<evidence type="ECO:0000256" key="1">
    <source>
        <dbReference type="ARBA" id="ARBA00022741"/>
    </source>
</evidence>
<dbReference type="PANTHER" id="PTHR10695">
    <property type="entry name" value="DEPHOSPHO-COA KINASE-RELATED"/>
    <property type="match status" value="1"/>
</dbReference>
<organism evidence="3">
    <name type="scientific">Tetraselmis chuii</name>
    <dbReference type="NCBI Taxonomy" id="63592"/>
    <lineage>
        <taxon>Eukaryota</taxon>
        <taxon>Viridiplantae</taxon>
        <taxon>Chlorophyta</taxon>
        <taxon>core chlorophytes</taxon>
        <taxon>Chlorodendrophyceae</taxon>
        <taxon>Chlorodendrales</taxon>
        <taxon>Chlorodendraceae</taxon>
        <taxon>Tetraselmis</taxon>
    </lineage>
</organism>
<dbReference type="InterPro" id="IPR027417">
    <property type="entry name" value="P-loop_NTPase"/>
</dbReference>
<dbReference type="PROSITE" id="PS51219">
    <property type="entry name" value="DPCK"/>
    <property type="match status" value="1"/>
</dbReference>
<dbReference type="NCBIfam" id="TIGR00152">
    <property type="entry name" value="dephospho-CoA kinase"/>
    <property type="match status" value="1"/>
</dbReference>
<keyword evidence="1" id="KW-0547">Nucleotide-binding</keyword>
<dbReference type="PANTHER" id="PTHR10695:SF46">
    <property type="entry name" value="BIFUNCTIONAL COENZYME A SYNTHASE-RELATED"/>
    <property type="match status" value="1"/>
</dbReference>
<dbReference type="GO" id="GO:0015937">
    <property type="term" value="P:coenzyme A biosynthetic process"/>
    <property type="evidence" value="ECO:0007669"/>
    <property type="project" value="InterPro"/>
</dbReference>
<dbReference type="HAMAP" id="MF_00376">
    <property type="entry name" value="Dephospho_CoA_kinase"/>
    <property type="match status" value="1"/>
</dbReference>
<sequence>MQRLHHTGVAQLIVLRRCVGAQLANSVHAAHRRSRKGTPLLAPACCRGDTRGAFRERSEERSPHKTWGIQVSRGQSTTRAGVIAGEVAGASDATMYVLGLTGSIGMGKSTVSGMFTQKGIPVMDSDAVVHRLYAPGGAAVRPVREAFPDAVIDGGINRTALSKYVVGNEAAMKQLEEIVHPLVEEERINFLRGSKRDGRRLVVLDMPLLFETKAECKVDAVAVVSAGAEAQRQRVLDRPGMTEEKFNHILSRQVPDEEKRSRADYVIDTSTSLEQTEAEVDSLINKLADLSCRVAGSLDS</sequence>
<evidence type="ECO:0000256" key="2">
    <source>
        <dbReference type="ARBA" id="ARBA00022840"/>
    </source>
</evidence>
<gene>
    <name evidence="3" type="ORF">TCHU04912_LOCUS4765</name>
</gene>
<accession>A0A7S1SME3</accession>
<proteinExistence type="inferred from homology"/>
<dbReference type="Gene3D" id="3.40.50.300">
    <property type="entry name" value="P-loop containing nucleotide triphosphate hydrolases"/>
    <property type="match status" value="1"/>
</dbReference>
<dbReference type="EMBL" id="HBGG01009455">
    <property type="protein sequence ID" value="CAD9202532.1"/>
    <property type="molecule type" value="Transcribed_RNA"/>
</dbReference>
<reference evidence="3" key="1">
    <citation type="submission" date="2021-01" db="EMBL/GenBank/DDBJ databases">
        <authorList>
            <person name="Corre E."/>
            <person name="Pelletier E."/>
            <person name="Niang G."/>
            <person name="Scheremetjew M."/>
            <person name="Finn R."/>
            <person name="Kale V."/>
            <person name="Holt S."/>
            <person name="Cochrane G."/>
            <person name="Meng A."/>
            <person name="Brown T."/>
            <person name="Cohen L."/>
        </authorList>
    </citation>
    <scope>NUCLEOTIDE SEQUENCE</scope>
    <source>
        <strain evidence="3">PLY429</strain>
    </source>
</reference>
<evidence type="ECO:0000313" key="3">
    <source>
        <dbReference type="EMBL" id="CAD9202532.1"/>
    </source>
</evidence>
<name>A0A7S1SME3_9CHLO</name>
<protein>
    <recommendedName>
        <fullName evidence="4">Dephospho-CoA kinase</fullName>
    </recommendedName>
</protein>
<dbReference type="SUPFAM" id="SSF52540">
    <property type="entry name" value="P-loop containing nucleoside triphosphate hydrolases"/>
    <property type="match status" value="1"/>
</dbReference>
<dbReference type="GO" id="GO:0004140">
    <property type="term" value="F:dephospho-CoA kinase activity"/>
    <property type="evidence" value="ECO:0007669"/>
    <property type="project" value="InterPro"/>
</dbReference>
<dbReference type="AlphaFoldDB" id="A0A7S1SME3"/>
<dbReference type="InterPro" id="IPR001977">
    <property type="entry name" value="Depp_CoAkinase"/>
</dbReference>
<dbReference type="Pfam" id="PF01121">
    <property type="entry name" value="CoaE"/>
    <property type="match status" value="1"/>
</dbReference>
<keyword evidence="2" id="KW-0067">ATP-binding</keyword>
<dbReference type="GO" id="GO:0005524">
    <property type="term" value="F:ATP binding"/>
    <property type="evidence" value="ECO:0007669"/>
    <property type="project" value="UniProtKB-KW"/>
</dbReference>
<evidence type="ECO:0008006" key="4">
    <source>
        <dbReference type="Google" id="ProtNLM"/>
    </source>
</evidence>